<keyword evidence="3" id="KW-1185">Reference proteome</keyword>
<evidence type="ECO:0000256" key="1">
    <source>
        <dbReference type="SAM" id="MobiDB-lite"/>
    </source>
</evidence>
<gene>
    <name evidence="2" type="ORF">SGM_0295</name>
</gene>
<dbReference type="AlphaFoldDB" id="F3NAB1"/>
<feature type="region of interest" description="Disordered" evidence="1">
    <location>
        <begin position="1"/>
        <end position="27"/>
    </location>
</feature>
<dbReference type="EMBL" id="AEYX01000002">
    <property type="protein sequence ID" value="EGG49220.1"/>
    <property type="molecule type" value="Genomic_DNA"/>
</dbReference>
<evidence type="ECO:0000313" key="2">
    <source>
        <dbReference type="EMBL" id="EGG49220.1"/>
    </source>
</evidence>
<name>F3NAB1_9ACTN</name>
<dbReference type="Proteomes" id="UP000003022">
    <property type="component" value="Unassembled WGS sequence"/>
</dbReference>
<organism evidence="2 3">
    <name type="scientific">Streptomyces griseoaurantiacus M045</name>
    <dbReference type="NCBI Taxonomy" id="996637"/>
    <lineage>
        <taxon>Bacteria</taxon>
        <taxon>Bacillati</taxon>
        <taxon>Actinomycetota</taxon>
        <taxon>Actinomycetes</taxon>
        <taxon>Kitasatosporales</taxon>
        <taxon>Streptomycetaceae</taxon>
        <taxon>Streptomyces</taxon>
        <taxon>Streptomyces aurantiacus group</taxon>
    </lineage>
</organism>
<sequence length="48" mass="4921">MGPRPWAGGAARGRAPGQALEDPHSPPVCARHIPIALASVIRVTPGEV</sequence>
<accession>F3NAB1</accession>
<protein>
    <submittedName>
        <fullName evidence="2">Uncharacterized protein</fullName>
    </submittedName>
</protein>
<dbReference type="STRING" id="996637.SGM_0295"/>
<evidence type="ECO:0000313" key="3">
    <source>
        <dbReference type="Proteomes" id="UP000003022"/>
    </source>
</evidence>
<feature type="compositionally biased region" description="Low complexity" evidence="1">
    <location>
        <begin position="1"/>
        <end position="19"/>
    </location>
</feature>
<comment type="caution">
    <text evidence="2">The sequence shown here is derived from an EMBL/GenBank/DDBJ whole genome shotgun (WGS) entry which is preliminary data.</text>
</comment>
<proteinExistence type="predicted"/>
<reference evidence="2 3" key="1">
    <citation type="journal article" date="2011" name="J. Bacteriol.">
        <title>Draft genome sequence of the marine bacterium Streptomyces griseoaurantiacus M045, which produces novel manumycin-type antibiotics with a pABA core component.</title>
        <authorList>
            <person name="Li F."/>
            <person name="Jiang P."/>
            <person name="Zheng H."/>
            <person name="Wang S."/>
            <person name="Zhao G."/>
            <person name="Qin S."/>
            <person name="Liu Z."/>
        </authorList>
    </citation>
    <scope>NUCLEOTIDE SEQUENCE [LARGE SCALE GENOMIC DNA]</scope>
    <source>
        <strain evidence="2 3">M045</strain>
    </source>
</reference>